<dbReference type="Pfam" id="PF00386">
    <property type="entry name" value="C1q"/>
    <property type="match status" value="1"/>
</dbReference>
<protein>
    <recommendedName>
        <fullName evidence="1">C1q domain-containing protein</fullName>
    </recommendedName>
</protein>
<accession>A0A8S3RAJ4</accession>
<proteinExistence type="predicted"/>
<reference evidence="2" key="1">
    <citation type="submission" date="2021-03" db="EMBL/GenBank/DDBJ databases">
        <authorList>
            <person name="Bekaert M."/>
        </authorList>
    </citation>
    <scope>NUCLEOTIDE SEQUENCE</scope>
</reference>
<dbReference type="Proteomes" id="UP000683360">
    <property type="component" value="Unassembled WGS sequence"/>
</dbReference>
<gene>
    <name evidence="2" type="ORF">MEDL_19932</name>
</gene>
<evidence type="ECO:0000313" key="3">
    <source>
        <dbReference type="Proteomes" id="UP000683360"/>
    </source>
</evidence>
<dbReference type="InterPro" id="IPR001073">
    <property type="entry name" value="C1q_dom"/>
</dbReference>
<comment type="caution">
    <text evidence="2">The sequence shown here is derived from an EMBL/GenBank/DDBJ whole genome shotgun (WGS) entry which is preliminary data.</text>
</comment>
<evidence type="ECO:0000259" key="1">
    <source>
        <dbReference type="Pfam" id="PF00386"/>
    </source>
</evidence>
<dbReference type="AlphaFoldDB" id="A0A8S3RAJ4"/>
<evidence type="ECO:0000313" key="2">
    <source>
        <dbReference type="EMBL" id="CAG2205569.1"/>
    </source>
</evidence>
<dbReference type="EMBL" id="CAJPWZ010001025">
    <property type="protein sequence ID" value="CAG2205569.1"/>
    <property type="molecule type" value="Genomic_DNA"/>
</dbReference>
<sequence>MQKQMNDRRMKINKIKHILNAMEESDNTIMAMIEGVMKLLQNKQGKVDNPGNKNEVSLSLYHYMCKNIVGSENHVNTIRLMNAVCDNVSRDKTRVDIASGSFGEGLQMLGSDLDIMWVLQFIEVHDTTTSKVVNPIKPYLSLTTDDTKPGFAICLHCSRNKGGNVTSDKVIKFNKIKTSIGVSNLPAIHSTGTFTVEIDGVYIIAVTVNSDTNDSAFEIYKNNTPLSRVYIQGKVGHNDQSGTSVVSTDLQNGDTVSVGSRETLHVEMGWSTLSIIKI</sequence>
<keyword evidence="3" id="KW-1185">Reference proteome</keyword>
<feature type="domain" description="C1q" evidence="1">
    <location>
        <begin position="166"/>
        <end position="258"/>
    </location>
</feature>
<dbReference type="InterPro" id="IPR008983">
    <property type="entry name" value="Tumour_necrosis_fac-like_dom"/>
</dbReference>
<name>A0A8S3RAJ4_MYTED</name>
<organism evidence="2 3">
    <name type="scientific">Mytilus edulis</name>
    <name type="common">Blue mussel</name>
    <dbReference type="NCBI Taxonomy" id="6550"/>
    <lineage>
        <taxon>Eukaryota</taxon>
        <taxon>Metazoa</taxon>
        <taxon>Spiralia</taxon>
        <taxon>Lophotrochozoa</taxon>
        <taxon>Mollusca</taxon>
        <taxon>Bivalvia</taxon>
        <taxon>Autobranchia</taxon>
        <taxon>Pteriomorphia</taxon>
        <taxon>Mytilida</taxon>
        <taxon>Mytiloidea</taxon>
        <taxon>Mytilidae</taxon>
        <taxon>Mytilinae</taxon>
        <taxon>Mytilus</taxon>
    </lineage>
</organism>
<dbReference type="SUPFAM" id="SSF49842">
    <property type="entry name" value="TNF-like"/>
    <property type="match status" value="1"/>
</dbReference>
<dbReference type="Gene3D" id="2.60.120.40">
    <property type="match status" value="1"/>
</dbReference>